<dbReference type="EMBL" id="CP043329">
    <property type="protein sequence ID" value="QEK50521.1"/>
    <property type="molecule type" value="Genomic_DNA"/>
</dbReference>
<dbReference type="RefSeq" id="WP_149073689.1">
    <property type="nucleotide sequence ID" value="NZ_CP043329.1"/>
</dbReference>
<proteinExistence type="predicted"/>
<dbReference type="AlphaFoldDB" id="A0A5C0VFZ6"/>
<protein>
    <submittedName>
        <fullName evidence="2">Uncharacterized protein</fullName>
    </submittedName>
</protein>
<dbReference type="Proteomes" id="UP000323653">
    <property type="component" value="Chromosome"/>
</dbReference>
<dbReference type="KEGG" id="pej:FYC62_01690"/>
<organism evidence="2 3">
    <name type="scientific">Pedobacter aquae</name>
    <dbReference type="NCBI Taxonomy" id="2605747"/>
    <lineage>
        <taxon>Bacteria</taxon>
        <taxon>Pseudomonadati</taxon>
        <taxon>Bacteroidota</taxon>
        <taxon>Sphingobacteriia</taxon>
        <taxon>Sphingobacteriales</taxon>
        <taxon>Sphingobacteriaceae</taxon>
        <taxon>Pedobacter</taxon>
    </lineage>
</organism>
<keyword evidence="3" id="KW-1185">Reference proteome</keyword>
<sequence length="191" mass="21869">MNMDRKENKERDMDSAFLNDDLKRNPFAVDENYFNQLQEGILAQIKLPQTSETGFTMPDNYQENLTQKLLSEVKLAALKQESSDLFTVPSYYFEALDEKIISKTTSKKARIFTLSIVRYASAAVLLLALSFGIYLNYQNTQTVDHKLSTIPDEEIVNYLKFHSDANDVNLIIENLDDVSTFESDISQEISN</sequence>
<keyword evidence="1" id="KW-1133">Transmembrane helix</keyword>
<evidence type="ECO:0000313" key="2">
    <source>
        <dbReference type="EMBL" id="QEK50521.1"/>
    </source>
</evidence>
<accession>A0A5C0VFZ6</accession>
<reference evidence="2 3" key="1">
    <citation type="submission" date="2019-08" db="EMBL/GenBank/DDBJ databases">
        <title>Pedobacter sp. nov., isolated from Han river, South Korea.</title>
        <authorList>
            <person name="Lee D.-H."/>
            <person name="Kim Y.-S."/>
            <person name="Hwang E.-M."/>
            <person name="Le Tran T.C."/>
            <person name="Cha C.-J."/>
        </authorList>
    </citation>
    <scope>NUCLEOTIDE SEQUENCE [LARGE SCALE GENOMIC DNA]</scope>
    <source>
        <strain evidence="2 3">CJ43</strain>
    </source>
</reference>
<keyword evidence="1" id="KW-0812">Transmembrane</keyword>
<evidence type="ECO:0000313" key="3">
    <source>
        <dbReference type="Proteomes" id="UP000323653"/>
    </source>
</evidence>
<keyword evidence="1" id="KW-0472">Membrane</keyword>
<gene>
    <name evidence="2" type="ORF">FYC62_01690</name>
</gene>
<feature type="transmembrane region" description="Helical" evidence="1">
    <location>
        <begin position="116"/>
        <end position="137"/>
    </location>
</feature>
<evidence type="ECO:0000256" key="1">
    <source>
        <dbReference type="SAM" id="Phobius"/>
    </source>
</evidence>
<name>A0A5C0VFZ6_9SPHI</name>